<feature type="non-terminal residue" evidence="2">
    <location>
        <position position="30"/>
    </location>
</feature>
<proteinExistence type="predicted"/>
<reference evidence="2" key="1">
    <citation type="submission" date="2020-02" db="EMBL/GenBank/DDBJ databases">
        <authorList>
            <person name="Meier V. D."/>
        </authorList>
    </citation>
    <scope>NUCLEOTIDE SEQUENCE</scope>
    <source>
        <strain evidence="2">AVDCRST_MAG20</strain>
    </source>
</reference>
<feature type="compositionally biased region" description="Basic residues" evidence="1">
    <location>
        <begin position="18"/>
        <end position="30"/>
    </location>
</feature>
<organism evidence="2">
    <name type="scientific">uncultured Acidimicrobiales bacterium</name>
    <dbReference type="NCBI Taxonomy" id="310071"/>
    <lineage>
        <taxon>Bacteria</taxon>
        <taxon>Bacillati</taxon>
        <taxon>Actinomycetota</taxon>
        <taxon>Acidimicrobiia</taxon>
        <taxon>Acidimicrobiales</taxon>
        <taxon>environmental samples</taxon>
    </lineage>
</organism>
<evidence type="ECO:0000256" key="1">
    <source>
        <dbReference type="SAM" id="MobiDB-lite"/>
    </source>
</evidence>
<feature type="non-terminal residue" evidence="2">
    <location>
        <position position="1"/>
    </location>
</feature>
<evidence type="ECO:0000313" key="2">
    <source>
        <dbReference type="EMBL" id="CAA9247511.1"/>
    </source>
</evidence>
<dbReference type="EMBL" id="CADCSY010000092">
    <property type="protein sequence ID" value="CAA9247511.1"/>
    <property type="molecule type" value="Genomic_DNA"/>
</dbReference>
<protein>
    <submittedName>
        <fullName evidence="2">Uncharacterized protein</fullName>
    </submittedName>
</protein>
<feature type="region of interest" description="Disordered" evidence="1">
    <location>
        <begin position="1"/>
        <end position="30"/>
    </location>
</feature>
<sequence length="30" mass="3267">GRPPRSDGRGPAGVHALAPRRRPRRPARPV</sequence>
<accession>A0A6J4ID01</accession>
<gene>
    <name evidence="2" type="ORF">AVDCRST_MAG20-2172</name>
</gene>
<dbReference type="AlphaFoldDB" id="A0A6J4ID01"/>
<name>A0A6J4ID01_9ACTN</name>